<reference evidence="9" key="1">
    <citation type="journal article" date="2019" name="Int. J. Syst. Evol. Microbiol.">
        <title>The Global Catalogue of Microorganisms (GCM) 10K type strain sequencing project: providing services to taxonomists for standard genome sequencing and annotation.</title>
        <authorList>
            <consortium name="The Broad Institute Genomics Platform"/>
            <consortium name="The Broad Institute Genome Sequencing Center for Infectious Disease"/>
            <person name="Wu L."/>
            <person name="Ma J."/>
        </authorList>
    </citation>
    <scope>NUCLEOTIDE SEQUENCE [LARGE SCALE GENOMIC DNA]</scope>
    <source>
        <strain evidence="9">CGMCC 1.12477</strain>
    </source>
</reference>
<evidence type="ECO:0000256" key="2">
    <source>
        <dbReference type="ARBA" id="ARBA00022448"/>
    </source>
</evidence>
<keyword evidence="2" id="KW-0813">Transport</keyword>
<keyword evidence="3" id="KW-1003">Cell membrane</keyword>
<sequence>MSWRDGALAPLRDRRFRWFFASQAVDLWGTTMAPVALAFAVLAIDDSATALGQVLAARSIPTVLLLLAGGVIADRVGRRLVIQVSNGVSAISQGTAAALVITGHAELWHLAVIAAVNGTADAANFPATQGMVPQLVPRSQLQAANALLATTRGALLAVGPTTAAALVVTVGPGWALAVDALTWFVALLLLLPVRIPPPVREAATSVLHDLREGWSLFRGTAWLWQVVLAFALLNAIIAGAWHTLGPPRALDTIGAVGWGYVLSAFAVGLVAGGLVMMRVRIRRPLRAGMLGVSLFAAPLLMLGLEPVLPLLMTGAFVAGVGMELFGVGWSLAMQENIAEDKLSRAFSYDALGSLVAVPVGQVVVGPLAAWLGLRPVLVGAAAAYALICLATLGSRAVRTLERAPAEDPAPVR</sequence>
<dbReference type="SUPFAM" id="SSF103473">
    <property type="entry name" value="MFS general substrate transporter"/>
    <property type="match status" value="1"/>
</dbReference>
<dbReference type="Pfam" id="PF05977">
    <property type="entry name" value="MFS_3"/>
    <property type="match status" value="1"/>
</dbReference>
<evidence type="ECO:0000313" key="8">
    <source>
        <dbReference type="EMBL" id="MFD1945261.1"/>
    </source>
</evidence>
<feature type="transmembrane region" description="Helical" evidence="7">
    <location>
        <begin position="376"/>
        <end position="393"/>
    </location>
</feature>
<protein>
    <submittedName>
        <fullName evidence="8">MFS transporter</fullName>
    </submittedName>
</protein>
<keyword evidence="5 7" id="KW-1133">Transmembrane helix</keyword>
<dbReference type="EMBL" id="JBHUGD010000001">
    <property type="protein sequence ID" value="MFD1945261.1"/>
    <property type="molecule type" value="Genomic_DNA"/>
</dbReference>
<dbReference type="PANTHER" id="PTHR23513:SF11">
    <property type="entry name" value="STAPHYLOFERRIN A TRANSPORTER"/>
    <property type="match status" value="1"/>
</dbReference>
<evidence type="ECO:0000313" key="9">
    <source>
        <dbReference type="Proteomes" id="UP001597351"/>
    </source>
</evidence>
<organism evidence="8 9">
    <name type="scientific">Nocardioides aestuarii</name>
    <dbReference type="NCBI Taxonomy" id="252231"/>
    <lineage>
        <taxon>Bacteria</taxon>
        <taxon>Bacillati</taxon>
        <taxon>Actinomycetota</taxon>
        <taxon>Actinomycetes</taxon>
        <taxon>Propionibacteriales</taxon>
        <taxon>Nocardioidaceae</taxon>
        <taxon>Nocardioides</taxon>
    </lineage>
</organism>
<evidence type="ECO:0000256" key="6">
    <source>
        <dbReference type="ARBA" id="ARBA00023136"/>
    </source>
</evidence>
<dbReference type="InterPro" id="IPR010290">
    <property type="entry name" value="TM_effector"/>
</dbReference>
<accession>A0ABW4THB4</accession>
<dbReference type="RefSeq" id="WP_343915848.1">
    <property type="nucleotide sequence ID" value="NZ_BAAAJT010000002.1"/>
</dbReference>
<evidence type="ECO:0000256" key="4">
    <source>
        <dbReference type="ARBA" id="ARBA00022692"/>
    </source>
</evidence>
<feature type="transmembrane region" description="Helical" evidence="7">
    <location>
        <begin position="310"/>
        <end position="333"/>
    </location>
</feature>
<gene>
    <name evidence="8" type="ORF">ACFSDE_00515</name>
</gene>
<evidence type="ECO:0000256" key="1">
    <source>
        <dbReference type="ARBA" id="ARBA00004651"/>
    </source>
</evidence>
<keyword evidence="6 7" id="KW-0472">Membrane</keyword>
<evidence type="ECO:0000256" key="7">
    <source>
        <dbReference type="SAM" id="Phobius"/>
    </source>
</evidence>
<name>A0ABW4THB4_9ACTN</name>
<dbReference type="CDD" id="cd06173">
    <property type="entry name" value="MFS_MefA_like"/>
    <property type="match status" value="1"/>
</dbReference>
<feature type="transmembrane region" description="Helical" evidence="7">
    <location>
        <begin position="253"/>
        <end position="275"/>
    </location>
</feature>
<feature type="transmembrane region" description="Helical" evidence="7">
    <location>
        <begin position="174"/>
        <end position="193"/>
    </location>
</feature>
<feature type="transmembrane region" description="Helical" evidence="7">
    <location>
        <begin position="20"/>
        <end position="44"/>
    </location>
</feature>
<comment type="caution">
    <text evidence="8">The sequence shown here is derived from an EMBL/GenBank/DDBJ whole genome shotgun (WGS) entry which is preliminary data.</text>
</comment>
<evidence type="ECO:0000256" key="3">
    <source>
        <dbReference type="ARBA" id="ARBA00022475"/>
    </source>
</evidence>
<feature type="transmembrane region" description="Helical" evidence="7">
    <location>
        <begin position="345"/>
        <end position="370"/>
    </location>
</feature>
<feature type="transmembrane region" description="Helical" evidence="7">
    <location>
        <begin position="287"/>
        <end position="304"/>
    </location>
</feature>
<dbReference type="Proteomes" id="UP001597351">
    <property type="component" value="Unassembled WGS sequence"/>
</dbReference>
<keyword evidence="9" id="KW-1185">Reference proteome</keyword>
<dbReference type="PANTHER" id="PTHR23513">
    <property type="entry name" value="INTEGRAL MEMBRANE EFFLUX PROTEIN-RELATED"/>
    <property type="match status" value="1"/>
</dbReference>
<comment type="subcellular location">
    <subcellularLocation>
        <location evidence="1">Cell membrane</location>
        <topology evidence="1">Multi-pass membrane protein</topology>
    </subcellularLocation>
</comment>
<dbReference type="InterPro" id="IPR036259">
    <property type="entry name" value="MFS_trans_sf"/>
</dbReference>
<feature type="transmembrane region" description="Helical" evidence="7">
    <location>
        <begin position="146"/>
        <end position="168"/>
    </location>
</feature>
<dbReference type="Gene3D" id="1.20.1250.20">
    <property type="entry name" value="MFS general substrate transporter like domains"/>
    <property type="match status" value="1"/>
</dbReference>
<keyword evidence="4 7" id="KW-0812">Transmembrane</keyword>
<feature type="transmembrane region" description="Helical" evidence="7">
    <location>
        <begin position="221"/>
        <end position="241"/>
    </location>
</feature>
<evidence type="ECO:0000256" key="5">
    <source>
        <dbReference type="ARBA" id="ARBA00022989"/>
    </source>
</evidence>
<feature type="transmembrane region" description="Helical" evidence="7">
    <location>
        <begin position="50"/>
        <end position="73"/>
    </location>
</feature>
<proteinExistence type="predicted"/>